<feature type="domain" description="HTH cro/C1-type" evidence="1">
    <location>
        <begin position="52"/>
        <end position="98"/>
    </location>
</feature>
<dbReference type="Pfam" id="PF01381">
    <property type="entry name" value="HTH_3"/>
    <property type="match status" value="1"/>
</dbReference>
<dbReference type="PROSITE" id="PS50943">
    <property type="entry name" value="HTH_CROC1"/>
    <property type="match status" value="1"/>
</dbReference>
<organism evidence="2 3">
    <name type="scientific">Streptomyces turgidiscabies</name>
    <dbReference type="NCBI Taxonomy" id="85558"/>
    <lineage>
        <taxon>Bacteria</taxon>
        <taxon>Bacillati</taxon>
        <taxon>Actinomycetota</taxon>
        <taxon>Actinomycetes</taxon>
        <taxon>Kitasatosporales</taxon>
        <taxon>Streptomycetaceae</taxon>
        <taxon>Streptomyces</taxon>
    </lineage>
</organism>
<gene>
    <name evidence="2" type="ORF">QFZ49_003708</name>
</gene>
<evidence type="ECO:0000259" key="1">
    <source>
        <dbReference type="PROSITE" id="PS50943"/>
    </source>
</evidence>
<dbReference type="Proteomes" id="UP001223072">
    <property type="component" value="Unassembled WGS sequence"/>
</dbReference>
<dbReference type="InterPro" id="IPR010982">
    <property type="entry name" value="Lambda_DNA-bd_dom_sf"/>
</dbReference>
<dbReference type="SUPFAM" id="SSF47413">
    <property type="entry name" value="lambda repressor-like DNA-binding domains"/>
    <property type="match status" value="1"/>
</dbReference>
<keyword evidence="3" id="KW-1185">Reference proteome</keyword>
<dbReference type="InterPro" id="IPR001387">
    <property type="entry name" value="Cro/C1-type_HTH"/>
</dbReference>
<sequence length="116" mass="12567">MLTATPFNSLNDPYYEVNVSNENTQNPPTMYAVHSSARLKTLMERTHTGESISSRELATKAGVAHGTIGGLMSGAQRIVPEDKAQAIVDALGVELLVLWVEMERQGRVFIPAQAAV</sequence>
<comment type="caution">
    <text evidence="2">The sequence shown here is derived from an EMBL/GenBank/DDBJ whole genome shotgun (WGS) entry which is preliminary data.</text>
</comment>
<protein>
    <submittedName>
        <fullName evidence="2">Transcriptional regulator with XRE-family HTH domain</fullName>
    </submittedName>
</protein>
<evidence type="ECO:0000313" key="3">
    <source>
        <dbReference type="Proteomes" id="UP001223072"/>
    </source>
</evidence>
<evidence type="ECO:0000313" key="2">
    <source>
        <dbReference type="EMBL" id="MDQ0933768.1"/>
    </source>
</evidence>
<name>A0ABU0RPT5_9ACTN</name>
<reference evidence="2 3" key="1">
    <citation type="submission" date="2023-07" db="EMBL/GenBank/DDBJ databases">
        <title>Comparative genomics of wheat-associated soil bacteria to identify genetic determinants of phenazine resistance.</title>
        <authorList>
            <person name="Mouncey N."/>
        </authorList>
    </citation>
    <scope>NUCLEOTIDE SEQUENCE [LARGE SCALE GENOMIC DNA]</scope>
    <source>
        <strain evidence="2 3">W2I16</strain>
    </source>
</reference>
<dbReference type="Gene3D" id="1.10.260.40">
    <property type="entry name" value="lambda repressor-like DNA-binding domains"/>
    <property type="match status" value="1"/>
</dbReference>
<proteinExistence type="predicted"/>
<dbReference type="CDD" id="cd00093">
    <property type="entry name" value="HTH_XRE"/>
    <property type="match status" value="1"/>
</dbReference>
<dbReference type="EMBL" id="JAUSZS010000004">
    <property type="protein sequence ID" value="MDQ0933768.1"/>
    <property type="molecule type" value="Genomic_DNA"/>
</dbReference>
<accession>A0ABU0RPT5</accession>